<feature type="chain" id="PRO_5016146783" evidence="1">
    <location>
        <begin position="28"/>
        <end position="117"/>
    </location>
</feature>
<evidence type="ECO:0000313" key="3">
    <source>
        <dbReference type="Proteomes" id="UP000249396"/>
    </source>
</evidence>
<proteinExistence type="predicted"/>
<comment type="caution">
    <text evidence="2">The sequence shown here is derived from an EMBL/GenBank/DDBJ whole genome shotgun (WGS) entry which is preliminary data.</text>
</comment>
<dbReference type="Proteomes" id="UP000249396">
    <property type="component" value="Unassembled WGS sequence"/>
</dbReference>
<keyword evidence="1" id="KW-0732">Signal</keyword>
<sequence>MSILNKKHLYIFLAAFLSSATSPLAFARPNMWWDHFESATANQTECVNQAENILTAEKAGQLSSDADSVRAWSPESVAVAECIQFGDKLVVAVLVSSDNPVAGNSIFNALRTGLTKK</sequence>
<dbReference type="EMBL" id="QJPH01000502">
    <property type="protein sequence ID" value="PZN72018.1"/>
    <property type="molecule type" value="Genomic_DNA"/>
</dbReference>
<name>A0A2W4QVV3_9GAMM</name>
<accession>A0A2W4QVV3</accession>
<evidence type="ECO:0000313" key="2">
    <source>
        <dbReference type="EMBL" id="PZN72018.1"/>
    </source>
</evidence>
<reference evidence="2 3" key="1">
    <citation type="journal article" date="2018" name="Aquat. Microb. Ecol.">
        <title>Gammaproteobacterial methanotrophs dominate.</title>
        <authorList>
            <person name="Rissanen A.J."/>
            <person name="Saarenheimo J."/>
            <person name="Tiirola M."/>
            <person name="Peura S."/>
            <person name="Aalto S.L."/>
            <person name="Karvinen A."/>
            <person name="Nykanen H."/>
        </authorList>
    </citation>
    <scope>NUCLEOTIDE SEQUENCE [LARGE SCALE GENOMIC DNA]</scope>
    <source>
        <strain evidence="2">AMbin10</strain>
    </source>
</reference>
<dbReference type="AlphaFoldDB" id="A0A2W4QVV3"/>
<feature type="signal peptide" evidence="1">
    <location>
        <begin position="1"/>
        <end position="27"/>
    </location>
</feature>
<organism evidence="2 3">
    <name type="scientific">Candidatus Methylumidiphilus alinenensis</name>
    <dbReference type="NCBI Taxonomy" id="2202197"/>
    <lineage>
        <taxon>Bacteria</taxon>
        <taxon>Pseudomonadati</taxon>
        <taxon>Pseudomonadota</taxon>
        <taxon>Gammaproteobacteria</taxon>
        <taxon>Methylococcales</taxon>
        <taxon>Candidatus Methylumidiphilus</taxon>
    </lineage>
</organism>
<protein>
    <submittedName>
        <fullName evidence="2">Uncharacterized protein</fullName>
    </submittedName>
</protein>
<evidence type="ECO:0000256" key="1">
    <source>
        <dbReference type="SAM" id="SignalP"/>
    </source>
</evidence>
<gene>
    <name evidence="2" type="ORF">DM484_25105</name>
</gene>